<protein>
    <submittedName>
        <fullName evidence="1">Putative secreted protein</fullName>
    </submittedName>
</protein>
<evidence type="ECO:0000313" key="1">
    <source>
        <dbReference type="EMBL" id="MXU89307.1"/>
    </source>
</evidence>
<organism evidence="1">
    <name type="scientific">Ixodes ricinus</name>
    <name type="common">Common tick</name>
    <name type="synonym">Acarus ricinus</name>
    <dbReference type="NCBI Taxonomy" id="34613"/>
    <lineage>
        <taxon>Eukaryota</taxon>
        <taxon>Metazoa</taxon>
        <taxon>Ecdysozoa</taxon>
        <taxon>Arthropoda</taxon>
        <taxon>Chelicerata</taxon>
        <taxon>Arachnida</taxon>
        <taxon>Acari</taxon>
        <taxon>Parasitiformes</taxon>
        <taxon>Ixodida</taxon>
        <taxon>Ixodoidea</taxon>
        <taxon>Ixodidae</taxon>
        <taxon>Ixodinae</taxon>
        <taxon>Ixodes</taxon>
    </lineage>
</organism>
<sequence>MVLQRVILLSLSQPSLTGQEDRLGTLEVCHQLVRDCGFKGGYLGRFDEQVGLFAGRMFLVLLASGFFPRGNQEQKTILGPAPCHISGPVLQRLFFLLLVLGGRLIAV</sequence>
<proteinExistence type="predicted"/>
<name>A0A6B0UGT9_IXORI</name>
<dbReference type="EMBL" id="GIFC01007224">
    <property type="protein sequence ID" value="MXU89307.1"/>
    <property type="molecule type" value="Transcribed_RNA"/>
</dbReference>
<reference evidence="1" key="1">
    <citation type="submission" date="2019-12" db="EMBL/GenBank/DDBJ databases">
        <title>An insight into the sialome of adult female Ixodes ricinus ticks feeding for 6 days.</title>
        <authorList>
            <person name="Perner J."/>
            <person name="Ribeiro J.M.C."/>
        </authorList>
    </citation>
    <scope>NUCLEOTIDE SEQUENCE</scope>
    <source>
        <strain evidence="1">Semi-engorged</strain>
        <tissue evidence="1">Salivary glands</tissue>
    </source>
</reference>
<accession>A0A6B0UGT9</accession>
<dbReference type="AlphaFoldDB" id="A0A6B0UGT9"/>